<dbReference type="GO" id="GO:0030435">
    <property type="term" value="P:sporulation resulting in formation of a cellular spore"/>
    <property type="evidence" value="ECO:0007669"/>
    <property type="project" value="UniProtKB-KW"/>
</dbReference>
<dbReference type="GO" id="GO:0042174">
    <property type="term" value="P:negative regulation of sporulation resulting in formation of a cellular spore"/>
    <property type="evidence" value="ECO:0007669"/>
    <property type="project" value="InterPro"/>
</dbReference>
<reference evidence="9" key="1">
    <citation type="submission" date="2020-10" db="EMBL/GenBank/DDBJ databases">
        <authorList>
            <person name="Gilroy R."/>
        </authorList>
    </citation>
    <scope>NUCLEOTIDE SEQUENCE</scope>
    <source>
        <strain evidence="9">CHK186-9395</strain>
    </source>
</reference>
<accession>A0A9D1NDH9</accession>
<feature type="domain" description="Histidine kinase/HSP90-like ATPase" evidence="8">
    <location>
        <begin position="38"/>
        <end position="148"/>
    </location>
</feature>
<gene>
    <name evidence="7" type="primary">spoIIAB</name>
    <name evidence="9" type="ORF">IAA62_00630</name>
</gene>
<organism evidence="9 10">
    <name type="scientific">Candidatus Caccopulliclostridium gallistercoris</name>
    <dbReference type="NCBI Taxonomy" id="2840719"/>
    <lineage>
        <taxon>Bacteria</taxon>
        <taxon>Bacillati</taxon>
        <taxon>Bacillota</taxon>
        <taxon>Clostridia</taxon>
        <taxon>Candidatus Caccopulliclostridium</taxon>
    </lineage>
</organism>
<evidence type="ECO:0000256" key="4">
    <source>
        <dbReference type="ARBA" id="ARBA00022777"/>
    </source>
</evidence>
<sequence>MQKLVNEMTISFKAISVNEGFARACVAAFCAQVNPSLDEITDIKTAVSEAVTNCVVHAYPKKAGDVIIKVELYENSVVIFVSDNGIGIEDFEKAREPFYTTKPNEERSGMGFTVMESFMDKLDLLKNENKGLTVKMEKFFSIKKNIAVGE</sequence>
<comment type="similarity">
    <text evidence="7">Belongs to the anti-sigma-factor family.</text>
</comment>
<dbReference type="GO" id="GO:0030436">
    <property type="term" value="P:asexual sporulation"/>
    <property type="evidence" value="ECO:0007669"/>
    <property type="project" value="UniProtKB-UniRule"/>
</dbReference>
<protein>
    <recommendedName>
        <fullName evidence="7">Anti-sigma F factor</fullName>
        <ecNumber evidence="7">2.7.11.1</ecNumber>
    </recommendedName>
    <alternativeName>
        <fullName evidence="7">Stage II sporulation protein AB</fullName>
    </alternativeName>
</protein>
<dbReference type="NCBIfam" id="TIGR01925">
    <property type="entry name" value="spIIAB"/>
    <property type="match status" value="1"/>
</dbReference>
<evidence type="ECO:0000256" key="5">
    <source>
        <dbReference type="ARBA" id="ARBA00022840"/>
    </source>
</evidence>
<keyword evidence="1 7" id="KW-0723">Serine/threonine-protein kinase</keyword>
<reference evidence="9" key="2">
    <citation type="journal article" date="2021" name="PeerJ">
        <title>Extensive microbial diversity within the chicken gut microbiome revealed by metagenomics and culture.</title>
        <authorList>
            <person name="Gilroy R."/>
            <person name="Ravi A."/>
            <person name="Getino M."/>
            <person name="Pursley I."/>
            <person name="Horton D.L."/>
            <person name="Alikhan N.F."/>
            <person name="Baker D."/>
            <person name="Gharbi K."/>
            <person name="Hall N."/>
            <person name="Watson M."/>
            <person name="Adriaenssens E.M."/>
            <person name="Foster-Nyarko E."/>
            <person name="Jarju S."/>
            <person name="Secka A."/>
            <person name="Antonio M."/>
            <person name="Oren A."/>
            <person name="Chaudhuri R.R."/>
            <person name="La Ragione R."/>
            <person name="Hildebrand F."/>
            <person name="Pallen M.J."/>
        </authorList>
    </citation>
    <scope>NUCLEOTIDE SEQUENCE</scope>
    <source>
        <strain evidence="9">CHK186-9395</strain>
    </source>
</reference>
<keyword evidence="6 7" id="KW-0749">Sporulation</keyword>
<name>A0A9D1NDH9_9FIRM</name>
<comment type="caution">
    <text evidence="9">The sequence shown here is derived from an EMBL/GenBank/DDBJ whole genome shotgun (WGS) entry which is preliminary data.</text>
</comment>
<dbReference type="InterPro" id="IPR010194">
    <property type="entry name" value="Anti-sigma_F"/>
</dbReference>
<dbReference type="PANTHER" id="PTHR35526:SF3">
    <property type="entry name" value="ANTI-SIGMA-F FACTOR RSBW"/>
    <property type="match status" value="1"/>
</dbReference>
<dbReference type="SMART" id="SM00387">
    <property type="entry name" value="HATPase_c"/>
    <property type="match status" value="1"/>
</dbReference>
<keyword evidence="5 7" id="KW-0067">ATP-binding</keyword>
<dbReference type="InterPro" id="IPR050267">
    <property type="entry name" value="Anti-sigma-factor_SerPK"/>
</dbReference>
<dbReference type="AlphaFoldDB" id="A0A9D1NDH9"/>
<dbReference type="EC" id="2.7.11.1" evidence="7"/>
<dbReference type="GO" id="GO:0004674">
    <property type="term" value="F:protein serine/threonine kinase activity"/>
    <property type="evidence" value="ECO:0007669"/>
    <property type="project" value="UniProtKB-KW"/>
</dbReference>
<proteinExistence type="inferred from homology"/>
<keyword evidence="3 7" id="KW-0547">Nucleotide-binding</keyword>
<dbReference type="GO" id="GO:0005524">
    <property type="term" value="F:ATP binding"/>
    <property type="evidence" value="ECO:0007669"/>
    <property type="project" value="UniProtKB-KW"/>
</dbReference>
<dbReference type="InterPro" id="IPR036890">
    <property type="entry name" value="HATPase_C_sf"/>
</dbReference>
<evidence type="ECO:0000313" key="10">
    <source>
        <dbReference type="Proteomes" id="UP000886861"/>
    </source>
</evidence>
<dbReference type="PANTHER" id="PTHR35526">
    <property type="entry name" value="ANTI-SIGMA-F FACTOR RSBW-RELATED"/>
    <property type="match status" value="1"/>
</dbReference>
<evidence type="ECO:0000256" key="2">
    <source>
        <dbReference type="ARBA" id="ARBA00022679"/>
    </source>
</evidence>
<evidence type="ECO:0000256" key="6">
    <source>
        <dbReference type="ARBA" id="ARBA00022969"/>
    </source>
</evidence>
<comment type="catalytic activity">
    <reaction evidence="7">
        <text>L-threonyl-[protein] + ATP = O-phospho-L-threonyl-[protein] + ADP + H(+)</text>
        <dbReference type="Rhea" id="RHEA:46608"/>
        <dbReference type="Rhea" id="RHEA-COMP:11060"/>
        <dbReference type="Rhea" id="RHEA-COMP:11605"/>
        <dbReference type="ChEBI" id="CHEBI:15378"/>
        <dbReference type="ChEBI" id="CHEBI:30013"/>
        <dbReference type="ChEBI" id="CHEBI:30616"/>
        <dbReference type="ChEBI" id="CHEBI:61977"/>
        <dbReference type="ChEBI" id="CHEBI:456216"/>
        <dbReference type="EC" id="2.7.11.1"/>
    </reaction>
</comment>
<dbReference type="Pfam" id="PF13581">
    <property type="entry name" value="HATPase_c_2"/>
    <property type="match status" value="1"/>
</dbReference>
<evidence type="ECO:0000313" key="9">
    <source>
        <dbReference type="EMBL" id="HIV01050.1"/>
    </source>
</evidence>
<evidence type="ECO:0000256" key="1">
    <source>
        <dbReference type="ARBA" id="ARBA00022527"/>
    </source>
</evidence>
<dbReference type="Gene3D" id="3.30.565.10">
    <property type="entry name" value="Histidine kinase-like ATPase, C-terminal domain"/>
    <property type="match status" value="1"/>
</dbReference>
<comment type="catalytic activity">
    <reaction evidence="7">
        <text>L-seryl-[protein] + ATP = O-phospho-L-seryl-[protein] + ADP + H(+)</text>
        <dbReference type="Rhea" id="RHEA:17989"/>
        <dbReference type="Rhea" id="RHEA-COMP:9863"/>
        <dbReference type="Rhea" id="RHEA-COMP:11604"/>
        <dbReference type="ChEBI" id="CHEBI:15378"/>
        <dbReference type="ChEBI" id="CHEBI:29999"/>
        <dbReference type="ChEBI" id="CHEBI:30616"/>
        <dbReference type="ChEBI" id="CHEBI:83421"/>
        <dbReference type="ChEBI" id="CHEBI:456216"/>
        <dbReference type="EC" id="2.7.11.1"/>
    </reaction>
</comment>
<dbReference type="GO" id="GO:0016989">
    <property type="term" value="F:sigma factor antagonist activity"/>
    <property type="evidence" value="ECO:0007669"/>
    <property type="project" value="InterPro"/>
</dbReference>
<dbReference type="EMBL" id="DVOJ01000003">
    <property type="protein sequence ID" value="HIV01050.1"/>
    <property type="molecule type" value="Genomic_DNA"/>
</dbReference>
<evidence type="ECO:0000256" key="3">
    <source>
        <dbReference type="ARBA" id="ARBA00022741"/>
    </source>
</evidence>
<evidence type="ECO:0000259" key="8">
    <source>
        <dbReference type="SMART" id="SM00387"/>
    </source>
</evidence>
<dbReference type="Proteomes" id="UP000886861">
    <property type="component" value="Unassembled WGS sequence"/>
</dbReference>
<keyword evidence="4 7" id="KW-0418">Kinase</keyword>
<dbReference type="SUPFAM" id="SSF55874">
    <property type="entry name" value="ATPase domain of HSP90 chaperone/DNA topoisomerase II/histidine kinase"/>
    <property type="match status" value="1"/>
</dbReference>
<keyword evidence="2 7" id="KW-0808">Transferase</keyword>
<dbReference type="InterPro" id="IPR003594">
    <property type="entry name" value="HATPase_dom"/>
</dbReference>
<comment type="function">
    <text evidence="7">Binds to sigma F and blocks its ability to form an RNA polymerase holoenzyme (E-sigma F). Phosphorylates SpoIIAA on a serine residue. This phosphorylation may enable SpoIIAA to act as an anti-anti-sigma factor that counteracts SpoIIAB and thus releases sigma F from inhibition.</text>
</comment>
<dbReference type="HAMAP" id="MF_00637">
    <property type="entry name" value="Anti_sigma_F"/>
    <property type="match status" value="1"/>
</dbReference>
<evidence type="ECO:0000256" key="7">
    <source>
        <dbReference type="HAMAP-Rule" id="MF_00637"/>
    </source>
</evidence>